<comment type="caution">
    <text evidence="5">The sequence shown here is derived from an EMBL/GenBank/DDBJ whole genome shotgun (WGS) entry which is preliminary data.</text>
</comment>
<evidence type="ECO:0000313" key="5">
    <source>
        <dbReference type="EMBL" id="TDR20814.1"/>
    </source>
</evidence>
<evidence type="ECO:0000256" key="2">
    <source>
        <dbReference type="ARBA" id="ARBA00022676"/>
    </source>
</evidence>
<evidence type="ECO:0000259" key="4">
    <source>
        <dbReference type="Pfam" id="PF00535"/>
    </source>
</evidence>
<dbReference type="PANTHER" id="PTHR43179">
    <property type="entry name" value="RHAMNOSYLTRANSFERASE WBBL"/>
    <property type="match status" value="1"/>
</dbReference>
<accession>A0A4R6XS15</accession>
<evidence type="ECO:0000313" key="6">
    <source>
        <dbReference type="Proteomes" id="UP000295724"/>
    </source>
</evidence>
<gene>
    <name evidence="5" type="ORF">C8D91_1792</name>
</gene>
<proteinExistence type="inferred from homology"/>
<evidence type="ECO:0000256" key="3">
    <source>
        <dbReference type="ARBA" id="ARBA00022679"/>
    </source>
</evidence>
<sequence>MIQIVVPIFNAFEVTHKNLQSLIKHNYDDDILFINDGSTDQRIVNLLENLPAHWEVLHNADNIGFVKTANIGLKHSVGHSVLLNSDTVVSSHWLDRFKLAINTIERLGTATPWSNNAEICSLPKTLSQNPIPTDIDQLSSELMNHLPQYPELPTAVGFCMLVTQQAKEQVGYFDETTFGMGYGEENDYSLRVAKHGLRNVLVDNCYVAHVGNQSFKEKSSKPDQGTMQRLLDKHPEYLNLIQKFIENDPLSELRESIIGKISAF</sequence>
<dbReference type="GO" id="GO:0016757">
    <property type="term" value="F:glycosyltransferase activity"/>
    <property type="evidence" value="ECO:0007669"/>
    <property type="project" value="UniProtKB-KW"/>
</dbReference>
<dbReference type="EMBL" id="SNZB01000003">
    <property type="protein sequence ID" value="TDR20814.1"/>
    <property type="molecule type" value="Genomic_DNA"/>
</dbReference>
<dbReference type="InterPro" id="IPR029044">
    <property type="entry name" value="Nucleotide-diphossugar_trans"/>
</dbReference>
<keyword evidence="3 5" id="KW-0808">Transferase</keyword>
<name>A0A4R6XS15_9GAMM</name>
<keyword evidence="2" id="KW-0328">Glycosyltransferase</keyword>
<dbReference type="Proteomes" id="UP000295724">
    <property type="component" value="Unassembled WGS sequence"/>
</dbReference>
<keyword evidence="6" id="KW-1185">Reference proteome</keyword>
<dbReference type="SUPFAM" id="SSF53448">
    <property type="entry name" value="Nucleotide-diphospho-sugar transferases"/>
    <property type="match status" value="1"/>
</dbReference>
<dbReference type="Pfam" id="PF00535">
    <property type="entry name" value="Glycos_transf_2"/>
    <property type="match status" value="1"/>
</dbReference>
<protein>
    <submittedName>
        <fullName evidence="5">GT2 family glycosyltransferase</fullName>
    </submittedName>
</protein>
<evidence type="ECO:0000256" key="1">
    <source>
        <dbReference type="ARBA" id="ARBA00006739"/>
    </source>
</evidence>
<dbReference type="Gene3D" id="3.90.550.10">
    <property type="entry name" value="Spore Coat Polysaccharide Biosynthesis Protein SpsA, Chain A"/>
    <property type="match status" value="1"/>
</dbReference>
<feature type="domain" description="Glycosyltransferase 2-like" evidence="4">
    <location>
        <begin position="4"/>
        <end position="99"/>
    </location>
</feature>
<dbReference type="OrthoDB" id="5123492at2"/>
<dbReference type="PANTHER" id="PTHR43179:SF12">
    <property type="entry name" value="GALACTOFURANOSYLTRANSFERASE GLFT2"/>
    <property type="match status" value="1"/>
</dbReference>
<dbReference type="InterPro" id="IPR001173">
    <property type="entry name" value="Glyco_trans_2-like"/>
</dbReference>
<dbReference type="AlphaFoldDB" id="A0A4R6XS15"/>
<reference evidence="5 6" key="1">
    <citation type="submission" date="2019-03" db="EMBL/GenBank/DDBJ databases">
        <title>Genomic Encyclopedia of Type Strains, Phase IV (KMG-IV): sequencing the most valuable type-strain genomes for metagenomic binning, comparative biology and taxonomic classification.</title>
        <authorList>
            <person name="Goeker M."/>
        </authorList>
    </citation>
    <scope>NUCLEOTIDE SEQUENCE [LARGE SCALE GENOMIC DNA]</scope>
    <source>
        <strain evidence="5 6">DSM 25488</strain>
    </source>
</reference>
<comment type="similarity">
    <text evidence="1">Belongs to the glycosyltransferase 2 family.</text>
</comment>
<dbReference type="RefSeq" id="WP_099018638.1">
    <property type="nucleotide sequence ID" value="NZ_NIHB01000001.1"/>
</dbReference>
<organism evidence="5 6">
    <name type="scientific">Marinicella litoralis</name>
    <dbReference type="NCBI Taxonomy" id="644220"/>
    <lineage>
        <taxon>Bacteria</taxon>
        <taxon>Pseudomonadati</taxon>
        <taxon>Pseudomonadota</taxon>
        <taxon>Gammaproteobacteria</taxon>
        <taxon>Lysobacterales</taxon>
        <taxon>Marinicellaceae</taxon>
        <taxon>Marinicella</taxon>
    </lineage>
</organism>